<evidence type="ECO:0000256" key="4">
    <source>
        <dbReference type="ARBA" id="ARBA00022679"/>
    </source>
</evidence>
<dbReference type="Proteomes" id="UP000229681">
    <property type="component" value="Unassembled WGS sequence"/>
</dbReference>
<comment type="caution">
    <text evidence="9">The sequence shown here is derived from an EMBL/GenBank/DDBJ whole genome shotgun (WGS) entry which is preliminary data.</text>
</comment>
<dbReference type="Pfam" id="PF01040">
    <property type="entry name" value="UbiA"/>
    <property type="match status" value="1"/>
</dbReference>
<keyword evidence="4" id="KW-0808">Transferase</keyword>
<dbReference type="PANTHER" id="PTHR13929:SF0">
    <property type="entry name" value="UBIA PRENYLTRANSFERASE DOMAIN-CONTAINING PROTEIN 1"/>
    <property type="match status" value="1"/>
</dbReference>
<dbReference type="GO" id="GO:0042371">
    <property type="term" value="P:vitamin K biosynthetic process"/>
    <property type="evidence" value="ECO:0007669"/>
    <property type="project" value="TreeGrafter"/>
</dbReference>
<gene>
    <name evidence="9" type="ORF">CUN49_00870</name>
</gene>
<comment type="pathway">
    <text evidence="2">Quinol/quinone metabolism; menaquinone biosynthesis.</text>
</comment>
<dbReference type="InterPro" id="IPR000537">
    <property type="entry name" value="UbiA_prenyltransferase"/>
</dbReference>
<evidence type="ECO:0000256" key="1">
    <source>
        <dbReference type="ARBA" id="ARBA00004141"/>
    </source>
</evidence>
<evidence type="ECO:0000256" key="2">
    <source>
        <dbReference type="ARBA" id="ARBA00004863"/>
    </source>
</evidence>
<dbReference type="GO" id="GO:0004659">
    <property type="term" value="F:prenyltransferase activity"/>
    <property type="evidence" value="ECO:0007669"/>
    <property type="project" value="InterPro"/>
</dbReference>
<accession>A0A2M8PIG3</accession>
<evidence type="ECO:0000313" key="10">
    <source>
        <dbReference type="Proteomes" id="UP000229681"/>
    </source>
</evidence>
<dbReference type="AlphaFoldDB" id="A0A2M8PIG3"/>
<evidence type="ECO:0000256" key="3">
    <source>
        <dbReference type="ARBA" id="ARBA00022428"/>
    </source>
</evidence>
<feature type="transmembrane region" description="Helical" evidence="8">
    <location>
        <begin position="282"/>
        <end position="301"/>
    </location>
</feature>
<dbReference type="InterPro" id="IPR026046">
    <property type="entry name" value="UBIAD1"/>
</dbReference>
<evidence type="ECO:0000256" key="7">
    <source>
        <dbReference type="ARBA" id="ARBA00023136"/>
    </source>
</evidence>
<reference evidence="9 10" key="1">
    <citation type="submission" date="2017-11" db="EMBL/GenBank/DDBJ databases">
        <title>Evolution of Phototrophy in the Chloroflexi Phylum Driven by Horizontal Gene Transfer.</title>
        <authorList>
            <person name="Ward L.M."/>
            <person name="Hemp J."/>
            <person name="Shih P.M."/>
            <person name="Mcglynn S.E."/>
            <person name="Fischer W."/>
        </authorList>
    </citation>
    <scope>NUCLEOTIDE SEQUENCE [LARGE SCALE GENOMIC DNA]</scope>
    <source>
        <strain evidence="9">JP3_13</strain>
    </source>
</reference>
<name>A0A2M8PIG3_9CHLR</name>
<keyword evidence="7 8" id="KW-0472">Membrane</keyword>
<dbReference type="EMBL" id="PGTM01000005">
    <property type="protein sequence ID" value="PJF37340.1"/>
    <property type="molecule type" value="Genomic_DNA"/>
</dbReference>
<organism evidence="9 10">
    <name type="scientific">Candidatus Thermofonsia Clade 1 bacterium</name>
    <dbReference type="NCBI Taxonomy" id="2364210"/>
    <lineage>
        <taxon>Bacteria</taxon>
        <taxon>Bacillati</taxon>
        <taxon>Chloroflexota</taxon>
        <taxon>Candidatus Thermofontia</taxon>
        <taxon>Candidatus Thermofonsia Clade 1</taxon>
    </lineage>
</organism>
<evidence type="ECO:0000256" key="6">
    <source>
        <dbReference type="ARBA" id="ARBA00022989"/>
    </source>
</evidence>
<evidence type="ECO:0000313" key="9">
    <source>
        <dbReference type="EMBL" id="PJF37340.1"/>
    </source>
</evidence>
<dbReference type="InterPro" id="IPR044878">
    <property type="entry name" value="UbiA_sf"/>
</dbReference>
<feature type="transmembrane region" description="Helical" evidence="8">
    <location>
        <begin position="25"/>
        <end position="43"/>
    </location>
</feature>
<dbReference type="Gene3D" id="1.20.120.1780">
    <property type="entry name" value="UbiA prenyltransferase"/>
    <property type="match status" value="1"/>
</dbReference>
<dbReference type="PANTHER" id="PTHR13929">
    <property type="entry name" value="1,4-DIHYDROXY-2-NAPHTHOATE OCTAPRENYLTRANSFERASE"/>
    <property type="match status" value="1"/>
</dbReference>
<evidence type="ECO:0000256" key="5">
    <source>
        <dbReference type="ARBA" id="ARBA00022692"/>
    </source>
</evidence>
<keyword evidence="6 8" id="KW-1133">Transmembrane helix</keyword>
<proteinExistence type="predicted"/>
<comment type="subcellular location">
    <subcellularLocation>
        <location evidence="1">Membrane</location>
        <topology evidence="1">Multi-pass membrane protein</topology>
    </subcellularLocation>
</comment>
<dbReference type="GO" id="GO:0016020">
    <property type="term" value="C:membrane"/>
    <property type="evidence" value="ECO:0007669"/>
    <property type="project" value="UniProtKB-SubCell"/>
</dbReference>
<evidence type="ECO:0000256" key="8">
    <source>
        <dbReference type="SAM" id="Phobius"/>
    </source>
</evidence>
<feature type="transmembrane region" description="Helical" evidence="8">
    <location>
        <begin position="145"/>
        <end position="168"/>
    </location>
</feature>
<feature type="transmembrane region" description="Helical" evidence="8">
    <location>
        <begin position="174"/>
        <end position="194"/>
    </location>
</feature>
<sequence>MSVLSLEHIRRKTRGLLRLTRWKEYVVYVTPLTAFGAMLALRATDGSLDWRLLVAIAANTLAMAYAFMINDIVDAPDDALEAERAARNPVTCGEISIWEGWAASGVVAVAAIGLYALLGVPALIAGVATLALSHFYSWKPVRLKAYPITDIISHSLMLSGLLLVVGFYCYHHDLLAIWSVVLAMTLVSSYGQLYNQLRDYEMDRAAGLYNTTIMLGRRVTAVLMYATLIAAALLLVYALVIGLIPWWLIGIAVISVPLIYLFRSRADARGGTAADLSGTVQLQVLMAANVAVIVWMIAQALGF</sequence>
<evidence type="ECO:0008006" key="11">
    <source>
        <dbReference type="Google" id="ProtNLM"/>
    </source>
</evidence>
<keyword evidence="5 8" id="KW-0812">Transmembrane</keyword>
<protein>
    <recommendedName>
        <fullName evidence="11">Prenyltransferase</fullName>
    </recommendedName>
</protein>
<feature type="transmembrane region" description="Helical" evidence="8">
    <location>
        <begin position="50"/>
        <end position="68"/>
    </location>
</feature>
<feature type="transmembrane region" description="Helical" evidence="8">
    <location>
        <begin position="106"/>
        <end position="133"/>
    </location>
</feature>
<dbReference type="GO" id="GO:0009234">
    <property type="term" value="P:menaquinone biosynthetic process"/>
    <property type="evidence" value="ECO:0007669"/>
    <property type="project" value="UniProtKB-KW"/>
</dbReference>
<dbReference type="Gene3D" id="1.10.357.140">
    <property type="entry name" value="UbiA prenyltransferase"/>
    <property type="match status" value="1"/>
</dbReference>
<feature type="transmembrane region" description="Helical" evidence="8">
    <location>
        <begin position="244"/>
        <end position="262"/>
    </location>
</feature>
<feature type="transmembrane region" description="Helical" evidence="8">
    <location>
        <begin position="215"/>
        <end position="238"/>
    </location>
</feature>
<keyword evidence="3" id="KW-0474">Menaquinone biosynthesis</keyword>